<dbReference type="Pfam" id="PF11969">
    <property type="entry name" value="DcpS_C"/>
    <property type="match status" value="1"/>
</dbReference>
<dbReference type="InterPro" id="IPR011146">
    <property type="entry name" value="HIT-like"/>
</dbReference>
<name>A0A1Q3F9I6_CULTA</name>
<evidence type="ECO:0000256" key="3">
    <source>
        <dbReference type="ARBA" id="ARBA00024472"/>
    </source>
</evidence>
<keyword evidence="1" id="KW-0547">Nucleotide-binding</keyword>
<comment type="catalytic activity">
    <reaction evidence="3">
        <text>adenosine 5'-phosphoramidate + H2O = NH4(+) + AMP</text>
        <dbReference type="Rhea" id="RHEA:67916"/>
        <dbReference type="ChEBI" id="CHEBI:15377"/>
        <dbReference type="ChEBI" id="CHEBI:28938"/>
        <dbReference type="ChEBI" id="CHEBI:57890"/>
        <dbReference type="ChEBI" id="CHEBI:456215"/>
    </reaction>
</comment>
<keyword evidence="9" id="KW-0418">Kinase</keyword>
<dbReference type="GO" id="GO:0000166">
    <property type="term" value="F:nucleotide binding"/>
    <property type="evidence" value="ECO:0007669"/>
    <property type="project" value="UniProtKB-KW"/>
</dbReference>
<protein>
    <recommendedName>
        <fullName evidence="5">Adenosine 5'-monophosphoramidase HINT3</fullName>
    </recommendedName>
    <alternativeName>
        <fullName evidence="6">Histidine triad nucleotide-binding protein 3</fullName>
    </alternativeName>
</protein>
<keyword evidence="2" id="KW-0378">Hydrolase</keyword>
<evidence type="ECO:0000256" key="5">
    <source>
        <dbReference type="ARBA" id="ARBA00039802"/>
    </source>
</evidence>
<reference evidence="9" key="1">
    <citation type="submission" date="2017-01" db="EMBL/GenBank/DDBJ databases">
        <title>A deep insight into the sialotranscriptome of adult male and female Cluex tarsalis mosquitoes.</title>
        <authorList>
            <person name="Ribeiro J.M."/>
            <person name="Moreira F."/>
            <person name="Bernard K.A."/>
            <person name="Calvo E."/>
        </authorList>
    </citation>
    <scope>NUCLEOTIDE SEQUENCE</scope>
    <source>
        <strain evidence="9">Kern County</strain>
        <tissue evidence="9">Salivary glands</tissue>
    </source>
</reference>
<proteinExistence type="inferred from homology"/>
<dbReference type="PANTHER" id="PTHR12486">
    <property type="entry name" value="APRATAXIN-RELATED"/>
    <property type="match status" value="1"/>
</dbReference>
<dbReference type="SUPFAM" id="SSF54197">
    <property type="entry name" value="HIT-like"/>
    <property type="match status" value="1"/>
</dbReference>
<evidence type="ECO:0000259" key="8">
    <source>
        <dbReference type="PROSITE" id="PS51084"/>
    </source>
</evidence>
<evidence type="ECO:0000256" key="6">
    <source>
        <dbReference type="ARBA" id="ARBA00042361"/>
    </source>
</evidence>
<feature type="short sequence motif" description="Histidine triad motif" evidence="7">
    <location>
        <begin position="108"/>
        <end position="112"/>
    </location>
</feature>
<dbReference type="PROSITE" id="PS51084">
    <property type="entry name" value="HIT_2"/>
    <property type="match status" value="1"/>
</dbReference>
<dbReference type="GO" id="GO:0016301">
    <property type="term" value="F:kinase activity"/>
    <property type="evidence" value="ECO:0007669"/>
    <property type="project" value="UniProtKB-KW"/>
</dbReference>
<accession>A0A1Q3F9I6</accession>
<dbReference type="EMBL" id="GFDL01010858">
    <property type="protein sequence ID" value="JAV24187.1"/>
    <property type="molecule type" value="Transcribed_RNA"/>
</dbReference>
<sequence>MTSPAVATTLDRCIFCKIVTGADPSATILFQNERICIFKDIRPAADHHLLAVPKHHVASVRALTTADRPLLEEMRTELENVMRNQCQIDPVTMAVFGFHVPPFVTVKHLHMHGIAPTGNMGFISKMIFKPNTMWFNTDTAVIDKLPPGPAAEDGSSK</sequence>
<evidence type="ECO:0000256" key="2">
    <source>
        <dbReference type="ARBA" id="ARBA00022801"/>
    </source>
</evidence>
<evidence type="ECO:0000256" key="7">
    <source>
        <dbReference type="PROSITE-ProRule" id="PRU00464"/>
    </source>
</evidence>
<organism evidence="9">
    <name type="scientific">Culex tarsalis</name>
    <name type="common">Encephalitis mosquito</name>
    <dbReference type="NCBI Taxonomy" id="7177"/>
    <lineage>
        <taxon>Eukaryota</taxon>
        <taxon>Metazoa</taxon>
        <taxon>Ecdysozoa</taxon>
        <taxon>Arthropoda</taxon>
        <taxon>Hexapoda</taxon>
        <taxon>Insecta</taxon>
        <taxon>Pterygota</taxon>
        <taxon>Neoptera</taxon>
        <taxon>Endopterygota</taxon>
        <taxon>Diptera</taxon>
        <taxon>Nematocera</taxon>
        <taxon>Culicoidea</taxon>
        <taxon>Culicidae</taxon>
        <taxon>Culicinae</taxon>
        <taxon>Culicini</taxon>
        <taxon>Culex</taxon>
        <taxon>Culex</taxon>
    </lineage>
</organism>
<feature type="domain" description="HIT" evidence="8">
    <location>
        <begin position="14"/>
        <end position="122"/>
    </location>
</feature>
<dbReference type="AlphaFoldDB" id="A0A1Q3F9I6"/>
<evidence type="ECO:0000256" key="4">
    <source>
        <dbReference type="ARBA" id="ARBA00025764"/>
    </source>
</evidence>
<evidence type="ECO:0000256" key="1">
    <source>
        <dbReference type="ARBA" id="ARBA00022741"/>
    </source>
</evidence>
<dbReference type="PANTHER" id="PTHR12486:SF5">
    <property type="entry name" value="ADENOSINE 5'-MONOPHOSPHORAMIDASE HINT3"/>
    <property type="match status" value="1"/>
</dbReference>
<dbReference type="GO" id="GO:0016787">
    <property type="term" value="F:hydrolase activity"/>
    <property type="evidence" value="ECO:0007669"/>
    <property type="project" value="UniProtKB-KW"/>
</dbReference>
<dbReference type="Gene3D" id="3.30.428.10">
    <property type="entry name" value="HIT-like"/>
    <property type="match status" value="1"/>
</dbReference>
<evidence type="ECO:0000313" key="9">
    <source>
        <dbReference type="EMBL" id="JAV24187.1"/>
    </source>
</evidence>
<comment type="similarity">
    <text evidence="4">Belongs to the HINT family.</text>
</comment>
<keyword evidence="9" id="KW-0808">Transferase</keyword>
<dbReference type="InterPro" id="IPR036265">
    <property type="entry name" value="HIT-like_sf"/>
</dbReference>